<dbReference type="GO" id="GO:0012505">
    <property type="term" value="C:endomembrane system"/>
    <property type="evidence" value="ECO:0007669"/>
    <property type="project" value="UniProtKB-SubCell"/>
</dbReference>
<evidence type="ECO:0000256" key="3">
    <source>
        <dbReference type="ARBA" id="ARBA00022448"/>
    </source>
</evidence>
<dbReference type="InterPro" id="IPR011989">
    <property type="entry name" value="ARM-like"/>
</dbReference>
<reference evidence="9 10" key="1">
    <citation type="journal article" date="2016" name="Genome Biol. Evol.">
        <title>Divergent and convergent evolution of fungal pathogenicity.</title>
        <authorList>
            <person name="Shang Y."/>
            <person name="Xiao G."/>
            <person name="Zheng P."/>
            <person name="Cen K."/>
            <person name="Zhan S."/>
            <person name="Wang C."/>
        </authorList>
    </citation>
    <scope>NUCLEOTIDE SEQUENCE [LARGE SCALE GENOMIC DNA]</scope>
    <source>
        <strain evidence="9 10">RCEF 3172</strain>
    </source>
</reference>
<evidence type="ECO:0000313" key="9">
    <source>
        <dbReference type="EMBL" id="OAA41546.1"/>
    </source>
</evidence>
<evidence type="ECO:0000256" key="6">
    <source>
        <dbReference type="PIRNR" id="PIRNR002291"/>
    </source>
</evidence>
<dbReference type="GO" id="GO:0006886">
    <property type="term" value="P:intracellular protein transport"/>
    <property type="evidence" value="ECO:0007669"/>
    <property type="project" value="InterPro"/>
</dbReference>
<dbReference type="PIRSF" id="PIRSF002291">
    <property type="entry name" value="AP_complex_beta"/>
    <property type="match status" value="1"/>
</dbReference>
<dbReference type="InterPro" id="IPR016342">
    <property type="entry name" value="AP_complex_bsu_1_2_4"/>
</dbReference>
<evidence type="ECO:0000256" key="4">
    <source>
        <dbReference type="ARBA" id="ARBA00022927"/>
    </source>
</evidence>
<gene>
    <name evidence="9" type="ORF">BBO_05532</name>
</gene>
<comment type="function">
    <text evidence="6">Adaptins are components of the adaptor complexes which link clathrin to receptors in coated vesicles. Clathrin-associated protein complexes are believed to interact with the cytoplasmic tails of membrane proteins, leading to their selection and concentration.</text>
</comment>
<dbReference type="SUPFAM" id="SSF48371">
    <property type="entry name" value="ARM repeat"/>
    <property type="match status" value="1"/>
</dbReference>
<keyword evidence="10" id="KW-1185">Reference proteome</keyword>
<name>A0A167CT52_9HYPO</name>
<sequence>MAVNRIRGAFAPPRKGETFELRAGLVSQYAYERKESIQKTIMAMTLGKDVSALFPDVLKNIATADLDQKKLVYLYLMNYAKSHPDLCILAVNTFVQDSEDPNPLVRALAIRTMGCIRVDKMVDYMEEPLRKTLRDESPYVRKTAAICVAKLFDLNPAMCLENGFLEILQEMIGDPNPMVVANSVQALSEIAETAPETSALIITPATLKKLMLALNECTEWGRVTILSTLAAYAANDVKESEHICERVAPQFQHVNPSVVLAAIKVVFTHMRSINPELVGSYLKKMAPPLVTLVASAPEVQYVALRNIDLLLQAKPDILSKELRVFFCKYNDPPYVKLQKLEIMVRIANEKNYEQLLSELKEYALEVDMDFVRRAVKAIGQVAIKIENASAKCVEALEDLISTKVNYVVQEVAVVIKDILRKYPGYEGVIPTLCKYIDELDEPEARGSLIWIVGEYAEKINNADQILESFVEGFMEEFTQTQLQILTAVVKLFLKKPSNSQNLVQKVLQAATVENDNPDIRDRAYVYWRLLSGDLDVAKNIILSQKPTITTTMTSLPPALLEQLLMELSTLASVYHRPPESFVGKGRFGADEIQRAAIQEQRQNAAENPIAASVAAANGTAGSQSNIENLLDIDFDGAAPASREHGSASQTPDRVASPAAGAASGGMADMMSMFDAPPPAQSSSAVSPPAAGIGSGMNDLMSGFEGMSFGTPASEPLPAAMQLQNTQGGEPQPQQQQPQGASDDLLGLL</sequence>
<dbReference type="OrthoDB" id="10254310at2759"/>
<dbReference type="EMBL" id="AZHA01000016">
    <property type="protein sequence ID" value="OAA41546.1"/>
    <property type="molecule type" value="Genomic_DNA"/>
</dbReference>
<dbReference type="FunFam" id="1.25.10.10:FF:000058">
    <property type="entry name" value="AP complex subunit beta"/>
    <property type="match status" value="1"/>
</dbReference>
<feature type="domain" description="Clathrin/coatomer adaptor adaptin-like N-terminal" evidence="8">
    <location>
        <begin position="15"/>
        <end position="531"/>
    </location>
</feature>
<dbReference type="InterPro" id="IPR002553">
    <property type="entry name" value="Clathrin/coatomer_adapt-like_N"/>
</dbReference>
<dbReference type="Proteomes" id="UP000076863">
    <property type="component" value="Unassembled WGS sequence"/>
</dbReference>
<evidence type="ECO:0000256" key="7">
    <source>
        <dbReference type="SAM" id="MobiDB-lite"/>
    </source>
</evidence>
<organism evidence="9 10">
    <name type="scientific">Beauveria brongniartii RCEF 3172</name>
    <dbReference type="NCBI Taxonomy" id="1081107"/>
    <lineage>
        <taxon>Eukaryota</taxon>
        <taxon>Fungi</taxon>
        <taxon>Dikarya</taxon>
        <taxon>Ascomycota</taxon>
        <taxon>Pezizomycotina</taxon>
        <taxon>Sordariomycetes</taxon>
        <taxon>Hypocreomycetidae</taxon>
        <taxon>Hypocreales</taxon>
        <taxon>Cordycipitaceae</taxon>
        <taxon>Beauveria</taxon>
        <taxon>Beauveria brongniartii</taxon>
    </lineage>
</organism>
<proteinExistence type="inferred from homology"/>
<dbReference type="Gene3D" id="1.25.10.10">
    <property type="entry name" value="Leucine-rich Repeat Variant"/>
    <property type="match status" value="1"/>
</dbReference>
<accession>A0A167CT52</accession>
<keyword evidence="4 6" id="KW-0653">Protein transport</keyword>
<keyword evidence="5 6" id="KW-0472">Membrane</keyword>
<dbReference type="PANTHER" id="PTHR11134">
    <property type="entry name" value="ADAPTOR COMPLEX SUBUNIT BETA FAMILY MEMBER"/>
    <property type="match status" value="1"/>
</dbReference>
<evidence type="ECO:0000313" key="10">
    <source>
        <dbReference type="Proteomes" id="UP000076863"/>
    </source>
</evidence>
<feature type="compositionally biased region" description="Low complexity" evidence="7">
    <location>
        <begin position="726"/>
        <end position="739"/>
    </location>
</feature>
<dbReference type="AlphaFoldDB" id="A0A167CT52"/>
<dbReference type="GO" id="GO:0016192">
    <property type="term" value="P:vesicle-mediated transport"/>
    <property type="evidence" value="ECO:0007669"/>
    <property type="project" value="InterPro"/>
</dbReference>
<comment type="subcellular location">
    <subcellularLocation>
        <location evidence="1">Endomembrane system</location>
    </subcellularLocation>
</comment>
<evidence type="ECO:0000259" key="8">
    <source>
        <dbReference type="Pfam" id="PF01602"/>
    </source>
</evidence>
<dbReference type="InterPro" id="IPR026739">
    <property type="entry name" value="AP_beta"/>
</dbReference>
<dbReference type="Pfam" id="PF01602">
    <property type="entry name" value="Adaptin_N"/>
    <property type="match status" value="1"/>
</dbReference>
<feature type="compositionally biased region" description="Low complexity" evidence="7">
    <location>
        <begin position="655"/>
        <end position="690"/>
    </location>
</feature>
<comment type="similarity">
    <text evidence="2 6">Belongs to the adaptor complexes large subunit family.</text>
</comment>
<comment type="caution">
    <text evidence="9">The sequence shown here is derived from an EMBL/GenBank/DDBJ whole genome shotgun (WGS) entry which is preliminary data.</text>
</comment>
<dbReference type="InterPro" id="IPR016024">
    <property type="entry name" value="ARM-type_fold"/>
</dbReference>
<dbReference type="GO" id="GO:0030117">
    <property type="term" value="C:membrane coat"/>
    <property type="evidence" value="ECO:0007669"/>
    <property type="project" value="InterPro"/>
</dbReference>
<evidence type="ECO:0000256" key="1">
    <source>
        <dbReference type="ARBA" id="ARBA00004308"/>
    </source>
</evidence>
<evidence type="ECO:0000256" key="2">
    <source>
        <dbReference type="ARBA" id="ARBA00006613"/>
    </source>
</evidence>
<feature type="region of interest" description="Disordered" evidence="7">
    <location>
        <begin position="702"/>
        <end position="748"/>
    </location>
</feature>
<feature type="region of interest" description="Disordered" evidence="7">
    <location>
        <begin position="637"/>
        <end position="690"/>
    </location>
</feature>
<protein>
    <recommendedName>
        <fullName evidence="6">AP complex subunit beta</fullName>
    </recommendedName>
</protein>
<dbReference type="GO" id="GO:0030276">
    <property type="term" value="F:clathrin binding"/>
    <property type="evidence" value="ECO:0007669"/>
    <property type="project" value="InterPro"/>
</dbReference>
<keyword evidence="3 6" id="KW-0813">Transport</keyword>
<evidence type="ECO:0000256" key="5">
    <source>
        <dbReference type="ARBA" id="ARBA00023136"/>
    </source>
</evidence>